<evidence type="ECO:0000256" key="10">
    <source>
        <dbReference type="ARBA" id="ARBA00022927"/>
    </source>
</evidence>
<keyword evidence="12" id="KW-0539">Nucleus</keyword>
<comment type="similarity">
    <text evidence="4">Belongs to the peptidase S10 family.</text>
</comment>
<evidence type="ECO:0000313" key="16">
    <source>
        <dbReference type="Proteomes" id="UP001187682"/>
    </source>
</evidence>
<keyword evidence="9" id="KW-0378">Hydrolase</keyword>
<feature type="compositionally biased region" description="Polar residues" evidence="13">
    <location>
        <begin position="1412"/>
        <end position="1428"/>
    </location>
</feature>
<evidence type="ECO:0000256" key="9">
    <source>
        <dbReference type="ARBA" id="ARBA00022801"/>
    </source>
</evidence>
<keyword evidence="10" id="KW-0653">Protein transport</keyword>
<dbReference type="InterPro" id="IPR001494">
    <property type="entry name" value="Importin-beta_N"/>
</dbReference>
<dbReference type="GO" id="GO:0005635">
    <property type="term" value="C:nuclear envelope"/>
    <property type="evidence" value="ECO:0007669"/>
    <property type="project" value="TreeGrafter"/>
</dbReference>
<evidence type="ECO:0000256" key="5">
    <source>
        <dbReference type="ARBA" id="ARBA00022448"/>
    </source>
</evidence>
<evidence type="ECO:0000256" key="1">
    <source>
        <dbReference type="ARBA" id="ARBA00004123"/>
    </source>
</evidence>
<evidence type="ECO:0000256" key="6">
    <source>
        <dbReference type="ARBA" id="ARBA00022490"/>
    </source>
</evidence>
<evidence type="ECO:0000256" key="12">
    <source>
        <dbReference type="ARBA" id="ARBA00023242"/>
    </source>
</evidence>
<evidence type="ECO:0000256" key="11">
    <source>
        <dbReference type="ARBA" id="ARBA00023180"/>
    </source>
</evidence>
<evidence type="ECO:0000259" key="14">
    <source>
        <dbReference type="PROSITE" id="PS50166"/>
    </source>
</evidence>
<dbReference type="Proteomes" id="UP001187682">
    <property type="component" value="Unassembled WGS sequence"/>
</dbReference>
<dbReference type="Pfam" id="PF03378">
    <property type="entry name" value="CAS_CSE1"/>
    <property type="match status" value="1"/>
</dbReference>
<dbReference type="GO" id="GO:0006611">
    <property type="term" value="P:protein export from nucleus"/>
    <property type="evidence" value="ECO:0007669"/>
    <property type="project" value="TreeGrafter"/>
</dbReference>
<dbReference type="GO" id="GO:0005829">
    <property type="term" value="C:cytosol"/>
    <property type="evidence" value="ECO:0007669"/>
    <property type="project" value="TreeGrafter"/>
</dbReference>
<keyword evidence="8" id="KW-0645">Protease</keyword>
<dbReference type="Pfam" id="PF00450">
    <property type="entry name" value="Peptidase_S10"/>
    <property type="match status" value="1"/>
</dbReference>
<evidence type="ECO:0000256" key="3">
    <source>
        <dbReference type="ARBA" id="ARBA00008669"/>
    </source>
</evidence>
<feature type="domain" description="Importin N-terminal" evidence="14">
    <location>
        <begin position="24"/>
        <end position="97"/>
    </location>
</feature>
<dbReference type="InterPro" id="IPR033124">
    <property type="entry name" value="Ser_caboxypep_his_AS"/>
</dbReference>
<comment type="caution">
    <text evidence="15">The sequence shown here is derived from an EMBL/GenBank/DDBJ whole genome shotgun (WGS) entry which is preliminary data.</text>
</comment>
<protein>
    <submittedName>
        <fullName evidence="15">Related to importin-alpha export receptor</fullName>
    </submittedName>
</protein>
<dbReference type="SMART" id="SM00913">
    <property type="entry name" value="IBN_N"/>
    <property type="match status" value="1"/>
</dbReference>
<dbReference type="GO" id="GO:0006606">
    <property type="term" value="P:protein import into nucleus"/>
    <property type="evidence" value="ECO:0007669"/>
    <property type="project" value="TreeGrafter"/>
</dbReference>
<keyword evidence="7" id="KW-0121">Carboxypeptidase</keyword>
<dbReference type="GO" id="GO:0006508">
    <property type="term" value="P:proteolysis"/>
    <property type="evidence" value="ECO:0007669"/>
    <property type="project" value="UniProtKB-KW"/>
</dbReference>
<comment type="similarity">
    <text evidence="3">Belongs to the XPO2/CSE1 family.</text>
</comment>
<proteinExistence type="inferred from homology"/>
<feature type="region of interest" description="Disordered" evidence="13">
    <location>
        <begin position="1410"/>
        <end position="1431"/>
    </location>
</feature>
<evidence type="ECO:0000256" key="7">
    <source>
        <dbReference type="ARBA" id="ARBA00022645"/>
    </source>
</evidence>
<dbReference type="Gene3D" id="3.40.50.1820">
    <property type="entry name" value="alpha/beta hydrolase"/>
    <property type="match status" value="2"/>
</dbReference>
<dbReference type="PROSITE" id="PS00560">
    <property type="entry name" value="CARBOXYPEPT_SER_HIS"/>
    <property type="match status" value="1"/>
</dbReference>
<dbReference type="Pfam" id="PF03810">
    <property type="entry name" value="IBN_N"/>
    <property type="match status" value="1"/>
</dbReference>
<dbReference type="PRINTS" id="PR00724">
    <property type="entry name" value="CRBOXYPTASEC"/>
</dbReference>
<dbReference type="GO" id="GO:0031267">
    <property type="term" value="F:small GTPase binding"/>
    <property type="evidence" value="ECO:0007669"/>
    <property type="project" value="InterPro"/>
</dbReference>
<dbReference type="InterPro" id="IPR005043">
    <property type="entry name" value="XPO2_C"/>
</dbReference>
<keyword evidence="5" id="KW-0813">Transport</keyword>
<evidence type="ECO:0000256" key="2">
    <source>
        <dbReference type="ARBA" id="ARBA00004496"/>
    </source>
</evidence>
<dbReference type="InterPro" id="IPR011989">
    <property type="entry name" value="ARM-like"/>
</dbReference>
<dbReference type="InterPro" id="IPR016024">
    <property type="entry name" value="ARM-type_fold"/>
</dbReference>
<dbReference type="SUPFAM" id="SSF48371">
    <property type="entry name" value="ARM repeat"/>
    <property type="match status" value="1"/>
</dbReference>
<dbReference type="SUPFAM" id="SSF53474">
    <property type="entry name" value="alpha/beta-Hydrolases"/>
    <property type="match status" value="1"/>
</dbReference>
<keyword evidence="16" id="KW-1185">Reference proteome</keyword>
<accession>A0AAE8MSB1</accession>
<comment type="subcellular location">
    <subcellularLocation>
        <location evidence="2">Cytoplasm</location>
    </subcellularLocation>
    <subcellularLocation>
        <location evidence="1">Nucleus</location>
    </subcellularLocation>
</comment>
<dbReference type="GO" id="GO:0004185">
    <property type="term" value="F:serine-type carboxypeptidase activity"/>
    <property type="evidence" value="ECO:0007669"/>
    <property type="project" value="InterPro"/>
</dbReference>
<name>A0AAE8MSB1_9PEZI</name>
<dbReference type="GO" id="GO:0005049">
    <property type="term" value="F:nuclear export signal receptor activity"/>
    <property type="evidence" value="ECO:0007669"/>
    <property type="project" value="TreeGrafter"/>
</dbReference>
<dbReference type="InterPro" id="IPR001563">
    <property type="entry name" value="Peptidase_S10"/>
</dbReference>
<sequence length="1480" mass="163901">MAANIGAIAQLLDATLDPSQHRKAETALKAEQTKPQYSLTLLSIVASDALPAKTRLAAALAFKNFIRTNYVNEDGNYRLPEDEVTTIKQQLIGLMISCPPAIQSQLGEAISLIADSDFWVRWDTLTQDLVSRFSPTDPKVNIGVLEVAHSIFTTDSQIAANAGNKDALKAWFETLSLLIRIFFDLSCHDVPPIFEENLASICELLHKYLSYSNPLLDTDDDTEASVVDTVKADICEALELYTIKYDEDFSRYCGPFITSVWGLLSNIGPETRYDTIVSKALHFLTAVASTREHSGNFNNEDTLSQIVEKVILPNAALRESDIELFEDEPIEFIRRDLEGSDTDSRRRSATDFLRKLQEKFEGLVTSVVSRYINHYLAQGKTDWKAKDTAIYLFIAIAAKGSVTAAQGVKTVNSLVNVVEFFQQHIATDLMADEGIEPITKVDAIKYLYTFRSQLSKEQWRDAFPHLVKNIGSSNYVTYTYAAIAVERLLFLTNDDGVQVFTRSDVESFAKELLERLFVLIEREPSPAKLQENEFLMRCVMRILVVIKDGAAPILDVVLEHLVGITNVMKQNPSNPRFYYYHFEAIGALVRYCSATKADVLNAKLWEPIQLIFTEDVTEFMQYVLQILAQLLESSPAGAISANFGALMGPLLNPPMWEVRGNVPGLTRLLAALIPRAGKDVLDSEKINQVLGIFQMLLSSKKSELYAFDILESIIRALEASALDGYFVNILELVFKKLQSSQAESLKLKFTCFYHLVSARTETGYGADYFIKHSNALQDGLFRQVYPAIVLVETDKLARPVDRKLAVISYTKTLCESKAFAQEFQKGWASTCKKLMMLLANPPTVAGGLGDEIITEADVDDIGFGLTFTALNTCKPAPRDDYPEVKNAVEWVKAYIKDANTRHNGAIFRFIEERLAPEEKQALSGIGVKSYAGYVRLPASTRYAPYEQNIFFWFFEARNNLRQAPLTVWLQGGPGMGSAAQALGGNGPCRVKSDSKTTELNDWSWNTHSNMLYIDQPVQGGFSYDTPTKGRFTDQIFPNGVEPEAPPQREIYLDGTFGSQNMANTANTSANAAEAVWDFMQVWLAERKFDSYRRDSISIWTQSYGGHWAPEVATRFLAKSAELKSSPSAQSGRRQTEWPISISHVGILNGVVDFLVQGEHYAGFAISNTYDIEAYPQSVADAVTATFEKPGGCKELATVCQDLALQLDPENTGANGYVQDKCWNATVMCMFGVYYPYETESGRNPFDIAQDDSTQFPLPYANGFLNRREVQVRLGVDIAGGKGVNYTNYNDAINGVYLTSGDYLRKDFRLQLGSLLDQGVPVTLAYGDRDFRANWYGGEALSKKIPFGGEDGFASAGYADFSVGGSVVGKTRQAGLLSFTRVFQAGHEIPYYKPKATHALFTRALQNKDIPTGSRSASAANPSYSTKGPSSVRDVKQAVAGNTGSTFCYIMNPPLGAGQCSEAQLAALQDGTAVVEDFVVL</sequence>
<dbReference type="PROSITE" id="PS50166">
    <property type="entry name" value="IMPORTIN_B_NT"/>
    <property type="match status" value="1"/>
</dbReference>
<gene>
    <name evidence="15" type="ORF">DNG_02043</name>
</gene>
<evidence type="ECO:0000313" key="15">
    <source>
        <dbReference type="EMBL" id="SPN99004.1"/>
    </source>
</evidence>
<evidence type="ECO:0000256" key="4">
    <source>
        <dbReference type="ARBA" id="ARBA00009431"/>
    </source>
</evidence>
<reference evidence="15" key="1">
    <citation type="submission" date="2018-03" db="EMBL/GenBank/DDBJ databases">
        <authorList>
            <person name="Guldener U."/>
        </authorList>
    </citation>
    <scope>NUCLEOTIDE SEQUENCE</scope>
</reference>
<dbReference type="Gene3D" id="1.10.287.410">
    <property type="match status" value="1"/>
</dbReference>
<keyword evidence="6" id="KW-0963">Cytoplasm</keyword>
<dbReference type="PANTHER" id="PTHR10997:SF8">
    <property type="entry name" value="EXPORTIN-2"/>
    <property type="match status" value="1"/>
</dbReference>
<dbReference type="EMBL" id="ONZQ02000002">
    <property type="protein sequence ID" value="SPN99004.1"/>
    <property type="molecule type" value="Genomic_DNA"/>
</dbReference>
<dbReference type="InterPro" id="IPR029058">
    <property type="entry name" value="AB_hydrolase_fold"/>
</dbReference>
<dbReference type="Gene3D" id="1.25.10.10">
    <property type="entry name" value="Leucine-rich Repeat Variant"/>
    <property type="match status" value="1"/>
</dbReference>
<evidence type="ECO:0000256" key="8">
    <source>
        <dbReference type="ARBA" id="ARBA00022670"/>
    </source>
</evidence>
<evidence type="ECO:0000256" key="13">
    <source>
        <dbReference type="SAM" id="MobiDB-lite"/>
    </source>
</evidence>
<organism evidence="15 16">
    <name type="scientific">Cephalotrichum gorgonifer</name>
    <dbReference type="NCBI Taxonomy" id="2041049"/>
    <lineage>
        <taxon>Eukaryota</taxon>
        <taxon>Fungi</taxon>
        <taxon>Dikarya</taxon>
        <taxon>Ascomycota</taxon>
        <taxon>Pezizomycotina</taxon>
        <taxon>Sordariomycetes</taxon>
        <taxon>Hypocreomycetidae</taxon>
        <taxon>Microascales</taxon>
        <taxon>Microascaceae</taxon>
        <taxon>Cephalotrichum</taxon>
    </lineage>
</organism>
<dbReference type="PANTHER" id="PTHR10997">
    <property type="entry name" value="IMPORTIN-7, 8, 11"/>
    <property type="match status" value="1"/>
</dbReference>
<keyword evidence="11" id="KW-0325">Glycoprotein</keyword>
<dbReference type="Pfam" id="PF08506">
    <property type="entry name" value="Cse1"/>
    <property type="match status" value="1"/>
</dbReference>
<keyword evidence="15" id="KW-0675">Receptor</keyword>
<dbReference type="InterPro" id="IPR013713">
    <property type="entry name" value="XPO2_central"/>
</dbReference>